<protein>
    <submittedName>
        <fullName evidence="4">HAD-superfamily hydrolase YedP</fullName>
        <ecNumber evidence="4">3.1.3.70</ecNumber>
    </submittedName>
</protein>
<keyword evidence="2 4" id="KW-0378">Hydrolase</keyword>
<dbReference type="STRING" id="565045.NOR51B_69"/>
<dbReference type="EC" id="3.1.3.70" evidence="4"/>
<dbReference type="PANTHER" id="PTHR10000:SF8">
    <property type="entry name" value="HAD SUPERFAMILY HYDROLASE-LIKE, TYPE 3"/>
    <property type="match status" value="1"/>
</dbReference>
<dbReference type="GO" id="GO:0000287">
    <property type="term" value="F:magnesium ion binding"/>
    <property type="evidence" value="ECO:0007669"/>
    <property type="project" value="UniProtKB-ARBA"/>
</dbReference>
<evidence type="ECO:0000256" key="1">
    <source>
        <dbReference type="ARBA" id="ARBA00022723"/>
    </source>
</evidence>
<name>B8KTK7_9GAMM</name>
<keyword evidence="1" id="KW-0479">Metal-binding</keyword>
<dbReference type="RefSeq" id="WP_009018880.1">
    <property type="nucleotide sequence ID" value="NZ_DS999411.1"/>
</dbReference>
<keyword evidence="5" id="KW-1185">Reference proteome</keyword>
<dbReference type="InterPro" id="IPR023214">
    <property type="entry name" value="HAD_sf"/>
</dbReference>
<dbReference type="InterPro" id="IPR036412">
    <property type="entry name" value="HAD-like_sf"/>
</dbReference>
<dbReference type="GO" id="GO:0051479">
    <property type="term" value="P:mannosylglycerate biosynthetic process"/>
    <property type="evidence" value="ECO:0007669"/>
    <property type="project" value="InterPro"/>
</dbReference>
<dbReference type="InterPro" id="IPR006381">
    <property type="entry name" value="HAD-SF-IIB-MPGP"/>
</dbReference>
<dbReference type="NCBIfam" id="TIGR01486">
    <property type="entry name" value="HAD-SF-IIB-MPGP"/>
    <property type="match status" value="1"/>
</dbReference>
<evidence type="ECO:0000313" key="5">
    <source>
        <dbReference type="Proteomes" id="UP000004699"/>
    </source>
</evidence>
<dbReference type="AlphaFoldDB" id="B8KTK7"/>
<accession>B8KTK7</accession>
<dbReference type="NCBIfam" id="TIGR01484">
    <property type="entry name" value="HAD-SF-IIB"/>
    <property type="match status" value="1"/>
</dbReference>
<evidence type="ECO:0000313" key="4">
    <source>
        <dbReference type="EMBL" id="EED34132.1"/>
    </source>
</evidence>
<dbReference type="SUPFAM" id="SSF56784">
    <property type="entry name" value="HAD-like"/>
    <property type="match status" value="1"/>
</dbReference>
<dbReference type="SFLD" id="SFLDG01142">
    <property type="entry name" value="C2.B.2:_Mannosyl-3-phosphoglyc"/>
    <property type="match status" value="1"/>
</dbReference>
<dbReference type="InterPro" id="IPR006379">
    <property type="entry name" value="HAD-SF_hydro_IIB"/>
</dbReference>
<proteinExistence type="predicted"/>
<reference evidence="5" key="1">
    <citation type="journal article" date="2013" name="BMC Microbiol.">
        <title>Taxonomy and evolution of bacteriochlorophyll a-containing members of the OM60/NOR5 clade of marine gammaproteobacteria: description of Luminiphilus syltensis gen. nov., sp. nov., reclassification of Haliea rubra as Pseudohaliea rubra gen. nov., comb. nov., and emendation of Chromatocurvus halotolerans.</title>
        <authorList>
            <person name="Spring S."/>
            <person name="Riedel T."/>
            <person name="Sproer C."/>
            <person name="Yan S."/>
            <person name="Harder J."/>
            <person name="Fuchs B.M."/>
        </authorList>
    </citation>
    <scope>NUCLEOTIDE SEQUENCE [LARGE SCALE GENOMIC DNA]</scope>
    <source>
        <strain evidence="5">NOR51-B</strain>
    </source>
</reference>
<dbReference type="PANTHER" id="PTHR10000">
    <property type="entry name" value="PHOSPHOSERINE PHOSPHATASE"/>
    <property type="match status" value="1"/>
</dbReference>
<dbReference type="EMBL" id="DS999411">
    <property type="protein sequence ID" value="EED34132.1"/>
    <property type="molecule type" value="Genomic_DNA"/>
</dbReference>
<dbReference type="Proteomes" id="UP000004699">
    <property type="component" value="Unassembled WGS sequence"/>
</dbReference>
<evidence type="ECO:0000256" key="3">
    <source>
        <dbReference type="ARBA" id="ARBA00022842"/>
    </source>
</evidence>
<gene>
    <name evidence="4" type="ORF">NOR51B_69</name>
</gene>
<dbReference type="Gene3D" id="3.40.50.1000">
    <property type="entry name" value="HAD superfamily/HAD-like"/>
    <property type="match status" value="1"/>
</dbReference>
<evidence type="ECO:0000256" key="2">
    <source>
        <dbReference type="ARBA" id="ARBA00022801"/>
    </source>
</evidence>
<dbReference type="GO" id="GO:0005829">
    <property type="term" value="C:cytosol"/>
    <property type="evidence" value="ECO:0007669"/>
    <property type="project" value="TreeGrafter"/>
</dbReference>
<dbReference type="SFLD" id="SFLDG01140">
    <property type="entry name" value="C2.B:_Phosphomannomutase_and_P"/>
    <property type="match status" value="1"/>
</dbReference>
<dbReference type="SFLD" id="SFLDS00003">
    <property type="entry name" value="Haloacid_Dehalogenase"/>
    <property type="match status" value="1"/>
</dbReference>
<dbReference type="Gene3D" id="3.30.980.20">
    <property type="entry name" value="Putative mannosyl-3-phosphoglycerate phosphatase, domain 2"/>
    <property type="match status" value="1"/>
</dbReference>
<dbReference type="HOGENOM" id="CLU_063016_0_0_6"/>
<dbReference type="GO" id="GO:0050531">
    <property type="term" value="F:mannosyl-3-phosphoglycerate phosphatase activity"/>
    <property type="evidence" value="ECO:0007669"/>
    <property type="project" value="UniProtKB-EC"/>
</dbReference>
<keyword evidence="3" id="KW-0460">Magnesium</keyword>
<dbReference type="eggNOG" id="COG3769">
    <property type="taxonomic scope" value="Bacteria"/>
</dbReference>
<sequence length="281" mass="30585">MTPLVIYTDLDGSLLDHHTYSFAAAEPLLGELAASSIPVVPCTSKTRAELSVFRHRLGNAYPFIIENGSAVYWEAADGSRTAADSERIDTLYRHRFVPAREHWRPILEQLGRDLDGCFTPFSAMQVADVVELTGLSAEEAAAAMQREFGEAVHWRGSDEQLQAFSKALREHGAAVHRGGRFIHVMGPSDKGRALQWLNDHYNDPGGSAPISIAIGDGNNDVPMLEVADYALLIRSPVNPLPAVDRDSGLFVSQEPGPAGWQQGLRDIFAHINFSLGGIVDG</sequence>
<dbReference type="OrthoDB" id="193379at2"/>
<dbReference type="Pfam" id="PF08282">
    <property type="entry name" value="Hydrolase_3"/>
    <property type="match status" value="1"/>
</dbReference>
<organism evidence="4 5">
    <name type="scientific">Luminiphilus syltensis NOR5-1B</name>
    <dbReference type="NCBI Taxonomy" id="565045"/>
    <lineage>
        <taxon>Bacteria</taxon>
        <taxon>Pseudomonadati</taxon>
        <taxon>Pseudomonadota</taxon>
        <taxon>Gammaproteobacteria</taxon>
        <taxon>Cellvibrionales</taxon>
        <taxon>Halieaceae</taxon>
        <taxon>Luminiphilus</taxon>
    </lineage>
</organism>